<dbReference type="PANTHER" id="PTHR31465:SF35">
    <property type="entry name" value="RTA1 DOMAIN PROTEIN-RELATED"/>
    <property type="match status" value="1"/>
</dbReference>
<dbReference type="AlphaFoldDB" id="A0A2J6SH18"/>
<proteinExistence type="predicted"/>
<name>A0A2J6SH18_9HELO</name>
<accession>A0A2J6SH18</accession>
<evidence type="ECO:0000256" key="4">
    <source>
        <dbReference type="ARBA" id="ARBA00023136"/>
    </source>
</evidence>
<evidence type="ECO:0000256" key="5">
    <source>
        <dbReference type="SAM" id="Phobius"/>
    </source>
</evidence>
<feature type="transmembrane region" description="Helical" evidence="5">
    <location>
        <begin position="81"/>
        <end position="104"/>
    </location>
</feature>
<reference evidence="6 7" key="1">
    <citation type="submission" date="2016-04" db="EMBL/GenBank/DDBJ databases">
        <title>A degradative enzymes factory behind the ericoid mycorrhizal symbiosis.</title>
        <authorList>
            <consortium name="DOE Joint Genome Institute"/>
            <person name="Martino E."/>
            <person name="Morin E."/>
            <person name="Grelet G."/>
            <person name="Kuo A."/>
            <person name="Kohler A."/>
            <person name="Daghino S."/>
            <person name="Barry K."/>
            <person name="Choi C."/>
            <person name="Cichocki N."/>
            <person name="Clum A."/>
            <person name="Copeland A."/>
            <person name="Hainaut M."/>
            <person name="Haridas S."/>
            <person name="Labutti K."/>
            <person name="Lindquist E."/>
            <person name="Lipzen A."/>
            <person name="Khouja H.-R."/>
            <person name="Murat C."/>
            <person name="Ohm R."/>
            <person name="Olson A."/>
            <person name="Spatafora J."/>
            <person name="Veneault-Fourrey C."/>
            <person name="Henrissat B."/>
            <person name="Grigoriev I."/>
            <person name="Martin F."/>
            <person name="Perotto S."/>
        </authorList>
    </citation>
    <scope>NUCLEOTIDE SEQUENCE [LARGE SCALE GENOMIC DNA]</scope>
    <source>
        <strain evidence="6 7">E</strain>
    </source>
</reference>
<feature type="transmembrane region" description="Helical" evidence="5">
    <location>
        <begin position="47"/>
        <end position="69"/>
    </location>
</feature>
<feature type="transmembrane region" description="Helical" evidence="5">
    <location>
        <begin position="20"/>
        <end position="40"/>
    </location>
</feature>
<feature type="non-terminal residue" evidence="6">
    <location>
        <position position="267"/>
    </location>
</feature>
<sequence length="267" mass="29795">MAVLKPYPGSTIYLWKYIPSLAGSIIFAITYLITGSLIGFRMYKTKTWFCAAFVVGCFMEVIGYIGRAFAVNQTDALGPFVIQATFILLPPAFFAASFAASIYMTLARIIRTVDGDHLSIINPRIVTRIFVLSDLASIGVQGTTAGFSEHENLKTIATVLVLIGLAIQFISFALFGACAVIFHKRIRRNPTARSHQIGPKWLHTLYMLYAVSILIIIRSVFRVVEYAFGNDGYPMAHEWTLFVFDSVPMTLVTAIFFFRYPSNLAQK</sequence>
<comment type="subcellular location">
    <subcellularLocation>
        <location evidence="1">Membrane</location>
        <topology evidence="1">Multi-pass membrane protein</topology>
    </subcellularLocation>
</comment>
<feature type="transmembrane region" description="Helical" evidence="5">
    <location>
        <begin position="125"/>
        <end position="144"/>
    </location>
</feature>
<evidence type="ECO:0000313" key="7">
    <source>
        <dbReference type="Proteomes" id="UP000235371"/>
    </source>
</evidence>
<protein>
    <submittedName>
        <fullName evidence="6">RTA1 like protein</fullName>
    </submittedName>
</protein>
<dbReference type="GO" id="GO:0016020">
    <property type="term" value="C:membrane"/>
    <property type="evidence" value="ECO:0007669"/>
    <property type="project" value="UniProtKB-SubCell"/>
</dbReference>
<feature type="transmembrane region" description="Helical" evidence="5">
    <location>
        <begin position="203"/>
        <end position="221"/>
    </location>
</feature>
<dbReference type="EMBL" id="KZ613914">
    <property type="protein sequence ID" value="PMD50054.1"/>
    <property type="molecule type" value="Genomic_DNA"/>
</dbReference>
<gene>
    <name evidence="6" type="ORF">K444DRAFT_476958</name>
</gene>
<dbReference type="GeneID" id="36581024"/>
<feature type="transmembrane region" description="Helical" evidence="5">
    <location>
        <begin position="156"/>
        <end position="182"/>
    </location>
</feature>
<dbReference type="STRING" id="1095630.A0A2J6SH18"/>
<feature type="transmembrane region" description="Helical" evidence="5">
    <location>
        <begin position="241"/>
        <end position="260"/>
    </location>
</feature>
<dbReference type="PANTHER" id="PTHR31465">
    <property type="entry name" value="PROTEIN RTA1-RELATED"/>
    <property type="match status" value="1"/>
</dbReference>
<dbReference type="InParanoid" id="A0A2J6SH18"/>
<dbReference type="RefSeq" id="XP_024726958.1">
    <property type="nucleotide sequence ID" value="XM_024872944.1"/>
</dbReference>
<dbReference type="OrthoDB" id="3358017at2759"/>
<evidence type="ECO:0000256" key="1">
    <source>
        <dbReference type="ARBA" id="ARBA00004141"/>
    </source>
</evidence>
<evidence type="ECO:0000256" key="2">
    <source>
        <dbReference type="ARBA" id="ARBA00022692"/>
    </source>
</evidence>
<keyword evidence="2 5" id="KW-0812">Transmembrane</keyword>
<keyword evidence="4 5" id="KW-0472">Membrane</keyword>
<dbReference type="Proteomes" id="UP000235371">
    <property type="component" value="Unassembled WGS sequence"/>
</dbReference>
<evidence type="ECO:0000256" key="3">
    <source>
        <dbReference type="ARBA" id="ARBA00022989"/>
    </source>
</evidence>
<dbReference type="InterPro" id="IPR007568">
    <property type="entry name" value="RTA1"/>
</dbReference>
<evidence type="ECO:0000313" key="6">
    <source>
        <dbReference type="EMBL" id="PMD50054.1"/>
    </source>
</evidence>
<organism evidence="6 7">
    <name type="scientific">Hyaloscypha bicolor E</name>
    <dbReference type="NCBI Taxonomy" id="1095630"/>
    <lineage>
        <taxon>Eukaryota</taxon>
        <taxon>Fungi</taxon>
        <taxon>Dikarya</taxon>
        <taxon>Ascomycota</taxon>
        <taxon>Pezizomycotina</taxon>
        <taxon>Leotiomycetes</taxon>
        <taxon>Helotiales</taxon>
        <taxon>Hyaloscyphaceae</taxon>
        <taxon>Hyaloscypha</taxon>
        <taxon>Hyaloscypha bicolor</taxon>
    </lineage>
</organism>
<dbReference type="Pfam" id="PF04479">
    <property type="entry name" value="RTA1"/>
    <property type="match status" value="1"/>
</dbReference>
<keyword evidence="3 5" id="KW-1133">Transmembrane helix</keyword>
<keyword evidence="7" id="KW-1185">Reference proteome</keyword>